<gene>
    <name evidence="2" type="ORF">SRIMR7_03505</name>
</gene>
<dbReference type="Proteomes" id="UP000829494">
    <property type="component" value="Chromosome"/>
</dbReference>
<accession>A0ABY3YTX4</accession>
<sequence>MVQRQPGTGSRLQRGTGTDRRQSLGTALAFGSDAHARRIRRGLHCPAATVAGLSRLALSPCVGADGTSYTPRRAAVGVCRDQASLRRRGAARWIRMSRQCSSSSRRFSSLAGSPRSRVGPFFVTRPPVPESAALAAVQPPPPYPDCSKQRCSVDHDHGLSGDIGAVPRLRPRGHRRSDGTGCRAGWRVRRGGTWSAKARNNVSMASRGRAWSTTPASTAACGIPGKSAVATDVCSWVLCRAGISSSGQLGRSCRCGNYKAGGHAPASTPPRTVRCRAGSEPGPHTPHDFEASLVSLF</sequence>
<proteinExistence type="predicted"/>
<feature type="region of interest" description="Disordered" evidence="1">
    <location>
        <begin position="1"/>
        <end position="22"/>
    </location>
</feature>
<evidence type="ECO:0000313" key="3">
    <source>
        <dbReference type="Proteomes" id="UP000829494"/>
    </source>
</evidence>
<protein>
    <submittedName>
        <fullName evidence="2">Uncharacterized protein</fullName>
    </submittedName>
</protein>
<evidence type="ECO:0000313" key="2">
    <source>
        <dbReference type="EMBL" id="UNZ01199.1"/>
    </source>
</evidence>
<keyword evidence="3" id="KW-1185">Reference proteome</keyword>
<feature type="compositionally biased region" description="Polar residues" evidence="1">
    <location>
        <begin position="1"/>
        <end position="16"/>
    </location>
</feature>
<feature type="region of interest" description="Disordered" evidence="1">
    <location>
        <begin position="261"/>
        <end position="286"/>
    </location>
</feature>
<organism evidence="2 3">
    <name type="scientific">Streptomyces rimosus subsp. rimosus</name>
    <dbReference type="NCBI Taxonomy" id="132474"/>
    <lineage>
        <taxon>Bacteria</taxon>
        <taxon>Bacillati</taxon>
        <taxon>Actinomycetota</taxon>
        <taxon>Actinomycetes</taxon>
        <taxon>Kitasatosporales</taxon>
        <taxon>Streptomycetaceae</taxon>
        <taxon>Streptomyces</taxon>
    </lineage>
</organism>
<reference evidence="2 3" key="1">
    <citation type="submission" date="2022-03" db="EMBL/GenBank/DDBJ databases">
        <title>Complete genome of Streptomyces rimosus ssp. rimosus R7 (=ATCC 10970).</title>
        <authorList>
            <person name="Beganovic S."/>
            <person name="Ruckert C."/>
            <person name="Busche T."/>
            <person name="Kalinowski J."/>
            <person name="Wittmann C."/>
        </authorList>
    </citation>
    <scope>NUCLEOTIDE SEQUENCE [LARGE SCALE GENOMIC DNA]</scope>
    <source>
        <strain evidence="2 3">R7</strain>
    </source>
</reference>
<dbReference type="EMBL" id="CP094298">
    <property type="protein sequence ID" value="UNZ01199.1"/>
    <property type="molecule type" value="Genomic_DNA"/>
</dbReference>
<evidence type="ECO:0000256" key="1">
    <source>
        <dbReference type="SAM" id="MobiDB-lite"/>
    </source>
</evidence>
<feature type="region of interest" description="Disordered" evidence="1">
    <location>
        <begin position="162"/>
        <end position="184"/>
    </location>
</feature>
<name>A0ABY3YTX4_STRRM</name>